<evidence type="ECO:0000256" key="1">
    <source>
        <dbReference type="SAM" id="MobiDB-lite"/>
    </source>
</evidence>
<dbReference type="Proteomes" id="UP000436088">
    <property type="component" value="Unassembled WGS sequence"/>
</dbReference>
<feature type="compositionally biased region" description="Polar residues" evidence="1">
    <location>
        <begin position="255"/>
        <end position="265"/>
    </location>
</feature>
<proteinExistence type="predicted"/>
<feature type="region of interest" description="Disordered" evidence="1">
    <location>
        <begin position="104"/>
        <end position="371"/>
    </location>
</feature>
<feature type="compositionally biased region" description="Low complexity" evidence="1">
    <location>
        <begin position="196"/>
        <end position="210"/>
    </location>
</feature>
<organism evidence="2 3">
    <name type="scientific">Hibiscus syriacus</name>
    <name type="common">Rose of Sharon</name>
    <dbReference type="NCBI Taxonomy" id="106335"/>
    <lineage>
        <taxon>Eukaryota</taxon>
        <taxon>Viridiplantae</taxon>
        <taxon>Streptophyta</taxon>
        <taxon>Embryophyta</taxon>
        <taxon>Tracheophyta</taxon>
        <taxon>Spermatophyta</taxon>
        <taxon>Magnoliopsida</taxon>
        <taxon>eudicotyledons</taxon>
        <taxon>Gunneridae</taxon>
        <taxon>Pentapetalae</taxon>
        <taxon>rosids</taxon>
        <taxon>malvids</taxon>
        <taxon>Malvales</taxon>
        <taxon>Malvaceae</taxon>
        <taxon>Malvoideae</taxon>
        <taxon>Hibiscus</taxon>
    </lineage>
</organism>
<feature type="compositionally biased region" description="Low complexity" evidence="1">
    <location>
        <begin position="222"/>
        <end position="243"/>
    </location>
</feature>
<feature type="compositionally biased region" description="Polar residues" evidence="1">
    <location>
        <begin position="167"/>
        <end position="192"/>
    </location>
</feature>
<protein>
    <submittedName>
        <fullName evidence="2">Uncharacterized protein</fullName>
    </submittedName>
</protein>
<feature type="region of interest" description="Disordered" evidence="1">
    <location>
        <begin position="383"/>
        <end position="444"/>
    </location>
</feature>
<dbReference type="GO" id="GO:0008017">
    <property type="term" value="F:microtubule binding"/>
    <property type="evidence" value="ECO:0007669"/>
    <property type="project" value="InterPro"/>
</dbReference>
<evidence type="ECO:0000313" key="3">
    <source>
        <dbReference type="Proteomes" id="UP000436088"/>
    </source>
</evidence>
<keyword evidence="3" id="KW-1185">Reference proteome</keyword>
<gene>
    <name evidence="2" type="ORF">F3Y22_tig00111941pilonHSYRG00036</name>
</gene>
<reference evidence="2" key="1">
    <citation type="submission" date="2019-09" db="EMBL/GenBank/DDBJ databases">
        <title>Draft genome information of white flower Hibiscus syriacus.</title>
        <authorList>
            <person name="Kim Y.-M."/>
        </authorList>
    </citation>
    <scope>NUCLEOTIDE SEQUENCE [LARGE SCALE GENOMIC DNA]</scope>
    <source>
        <strain evidence="2">YM2019G1</strain>
    </source>
</reference>
<sequence>MCDYELQSDFDIKGLCLIDVTAEDDCLIDTPFLDTISDGELEEDETRGNGRKKLHKSMTWDSSFFSSAAFLEPEEFSGQKDVNRSPDSCGASKRERLEADFDEDIGASIQKSNRVSGNAVKRELETKDSRIMAPSKKLEYSNHDKGKQKAAPKKPNIATKDPGKTMKQASARPQTSQACRGTTIPRTPSDGSRNILPRTPRSSRSSTLSSCNSSMDTIRQNNDSGLVNSSSSSYTSTNASKSAAKGKSRTGHLVLSTTLKSPTKPHSSKSFASSSPGEWSSEGSLSSPTSTANKRFNVVSASHTHQPSLGDGDEVTGSLDESESKASDGSTGFLHPAEIKPSGLRPPSPKFAFSNGVRSSRHNRTRSVPSLPVVLIGMPKIEEKSTIPSGGSNKASPRALQRSTTIATKAQSASRNPKLSSGMSPKLQNKISQKTGRESYSKAQGIRSAEKIFGSDFPKLVVKIGGKDGSRIKDTKVVPLTVPEH</sequence>
<accession>A0A6A2X8R5</accession>
<feature type="compositionally biased region" description="Polar residues" evidence="1">
    <location>
        <begin position="211"/>
        <end position="221"/>
    </location>
</feature>
<dbReference type="InterPro" id="IPR045882">
    <property type="entry name" value="GPT1/2"/>
</dbReference>
<name>A0A6A2X8R5_HIBSY</name>
<dbReference type="AlphaFoldDB" id="A0A6A2X8R5"/>
<feature type="compositionally biased region" description="Polar residues" evidence="1">
    <location>
        <begin position="386"/>
        <end position="434"/>
    </location>
</feature>
<comment type="caution">
    <text evidence="2">The sequence shown here is derived from an EMBL/GenBank/DDBJ whole genome shotgun (WGS) entry which is preliminary data.</text>
</comment>
<evidence type="ECO:0000313" key="2">
    <source>
        <dbReference type="EMBL" id="KAE8671642.1"/>
    </source>
</evidence>
<dbReference type="EMBL" id="VEPZ02001466">
    <property type="protein sequence ID" value="KAE8671642.1"/>
    <property type="molecule type" value="Genomic_DNA"/>
</dbReference>
<dbReference type="PANTHER" id="PTHR33737:SF2">
    <property type="entry name" value="OS12G0102700 PROTEIN"/>
    <property type="match status" value="1"/>
</dbReference>
<feature type="compositionally biased region" description="Low complexity" evidence="1">
    <location>
        <begin position="268"/>
        <end position="292"/>
    </location>
</feature>
<feature type="compositionally biased region" description="Basic and acidic residues" evidence="1">
    <location>
        <begin position="120"/>
        <end position="147"/>
    </location>
</feature>
<dbReference type="PANTHER" id="PTHR33737">
    <property type="entry name" value="OS05G0121800 PROTEIN"/>
    <property type="match status" value="1"/>
</dbReference>